<dbReference type="Proteomes" id="UP000251241">
    <property type="component" value="Unassembled WGS sequence"/>
</dbReference>
<name>A0A2X2JFM0_SPHMU</name>
<dbReference type="EMBL" id="UAUU01000011">
    <property type="protein sequence ID" value="SPZ92534.1"/>
    <property type="molecule type" value="Genomic_DNA"/>
</dbReference>
<gene>
    <name evidence="1" type="ORF">NCTC11343_04559</name>
</gene>
<proteinExistence type="predicted"/>
<accession>A0A2X2JFM0</accession>
<evidence type="ECO:0000313" key="1">
    <source>
        <dbReference type="EMBL" id="SPZ92534.1"/>
    </source>
</evidence>
<sequence>MRNRNTIELLGFWESIYNPNFKPVEFDGFRKQAGLNSFVMTPKR</sequence>
<protein>
    <submittedName>
        <fullName evidence="1">Uncharacterized protein</fullName>
    </submittedName>
</protein>
<organism evidence="1 2">
    <name type="scientific">Sphingobacterium multivorum</name>
    <dbReference type="NCBI Taxonomy" id="28454"/>
    <lineage>
        <taxon>Bacteria</taxon>
        <taxon>Pseudomonadati</taxon>
        <taxon>Bacteroidota</taxon>
        <taxon>Sphingobacteriia</taxon>
        <taxon>Sphingobacteriales</taxon>
        <taxon>Sphingobacteriaceae</taxon>
        <taxon>Sphingobacterium</taxon>
    </lineage>
</organism>
<reference evidence="1 2" key="1">
    <citation type="submission" date="2018-06" db="EMBL/GenBank/DDBJ databases">
        <authorList>
            <consortium name="Pathogen Informatics"/>
            <person name="Doyle S."/>
        </authorList>
    </citation>
    <scope>NUCLEOTIDE SEQUENCE [LARGE SCALE GENOMIC DNA]</scope>
    <source>
        <strain evidence="1 2">NCTC11343</strain>
    </source>
</reference>
<dbReference type="AlphaFoldDB" id="A0A2X2JFM0"/>
<evidence type="ECO:0000313" key="2">
    <source>
        <dbReference type="Proteomes" id="UP000251241"/>
    </source>
</evidence>
<dbReference type="RefSeq" id="WP_370445125.1">
    <property type="nucleotide sequence ID" value="NZ_UAUU01000011.1"/>
</dbReference>